<comment type="caution">
    <text evidence="3">The sequence shown here is derived from an EMBL/GenBank/DDBJ whole genome shotgun (WGS) entry which is preliminary data.</text>
</comment>
<accession>A0A4Y9AFN9</accession>
<protein>
    <submittedName>
        <fullName evidence="3">Uncharacterized protein</fullName>
    </submittedName>
</protein>
<dbReference type="OrthoDB" id="2971460at2"/>
<feature type="region of interest" description="Disordered" evidence="1">
    <location>
        <begin position="22"/>
        <end position="44"/>
    </location>
</feature>
<evidence type="ECO:0000313" key="3">
    <source>
        <dbReference type="EMBL" id="TFJ93790.1"/>
    </source>
</evidence>
<gene>
    <name evidence="3" type="ORF">E4U82_05365</name>
</gene>
<feature type="transmembrane region" description="Helical" evidence="2">
    <location>
        <begin position="74"/>
        <end position="95"/>
    </location>
</feature>
<dbReference type="Proteomes" id="UP000298484">
    <property type="component" value="Unassembled WGS sequence"/>
</dbReference>
<evidence type="ECO:0000256" key="2">
    <source>
        <dbReference type="SAM" id="Phobius"/>
    </source>
</evidence>
<dbReference type="RefSeq" id="WP_135109045.1">
    <property type="nucleotide sequence ID" value="NZ_SRHY01000004.1"/>
</dbReference>
<keyword evidence="2" id="KW-0472">Membrane</keyword>
<organism evidence="3 4">
    <name type="scientific">Lentibacillus salicampi</name>
    <dbReference type="NCBI Taxonomy" id="175306"/>
    <lineage>
        <taxon>Bacteria</taxon>
        <taxon>Bacillati</taxon>
        <taxon>Bacillota</taxon>
        <taxon>Bacilli</taxon>
        <taxon>Bacillales</taxon>
        <taxon>Bacillaceae</taxon>
        <taxon>Lentibacillus</taxon>
    </lineage>
</organism>
<evidence type="ECO:0000256" key="1">
    <source>
        <dbReference type="SAM" id="MobiDB-lite"/>
    </source>
</evidence>
<proteinExistence type="predicted"/>
<sequence>MSEPKDYHDQGAELRKLLEEVEDGSEQKVQEQTHTQELDKKTQREVDILDLPPRKEVHSHHHNRTKLKIGRASIRLISVIIILIVVLLVVFNLWGEELIDAFNQM</sequence>
<reference evidence="3 4" key="1">
    <citation type="submission" date="2019-03" db="EMBL/GenBank/DDBJ databases">
        <title>Genome sequence of Lentibacillus salicampi ATCC BAA-719.</title>
        <authorList>
            <person name="Maclea K.S."/>
            <person name="Simoes Junior M."/>
        </authorList>
    </citation>
    <scope>NUCLEOTIDE SEQUENCE [LARGE SCALE GENOMIC DNA]</scope>
    <source>
        <strain evidence="3 4">ATCC BAA-719</strain>
    </source>
</reference>
<evidence type="ECO:0000313" key="4">
    <source>
        <dbReference type="Proteomes" id="UP000298484"/>
    </source>
</evidence>
<name>A0A4Y9AFN9_9BACI</name>
<dbReference type="AlphaFoldDB" id="A0A4Y9AFN9"/>
<keyword evidence="4" id="KW-1185">Reference proteome</keyword>
<keyword evidence="2" id="KW-0812">Transmembrane</keyword>
<keyword evidence="2" id="KW-1133">Transmembrane helix</keyword>
<dbReference type="EMBL" id="SRHY01000004">
    <property type="protein sequence ID" value="TFJ93790.1"/>
    <property type="molecule type" value="Genomic_DNA"/>
</dbReference>